<comment type="caution">
    <text evidence="3">The sequence shown here is derived from an EMBL/GenBank/DDBJ whole genome shotgun (WGS) entry which is preliminary data.</text>
</comment>
<dbReference type="Pfam" id="PF00202">
    <property type="entry name" value="Aminotran_3"/>
    <property type="match status" value="1"/>
</dbReference>
<dbReference type="GO" id="GO:0008483">
    <property type="term" value="F:transaminase activity"/>
    <property type="evidence" value="ECO:0007669"/>
    <property type="project" value="UniProtKB-KW"/>
</dbReference>
<dbReference type="RefSeq" id="WP_216347949.1">
    <property type="nucleotide sequence ID" value="NZ_JAHLEM010001044.1"/>
</dbReference>
<dbReference type="InterPro" id="IPR050103">
    <property type="entry name" value="Class-III_PLP-dep_AT"/>
</dbReference>
<dbReference type="InterPro" id="IPR005814">
    <property type="entry name" value="Aminotrans_3"/>
</dbReference>
<organism evidence="3 4">
    <name type="scientific">Streptomyces niphimycinicus</name>
    <dbReference type="NCBI Taxonomy" id="2842201"/>
    <lineage>
        <taxon>Bacteria</taxon>
        <taxon>Bacillati</taxon>
        <taxon>Actinomycetota</taxon>
        <taxon>Actinomycetes</taxon>
        <taxon>Kitasatosporales</taxon>
        <taxon>Streptomycetaceae</taxon>
        <taxon>Streptomyces</taxon>
    </lineage>
</organism>
<reference evidence="3 4" key="1">
    <citation type="submission" date="2021-06" db="EMBL/GenBank/DDBJ databases">
        <authorList>
            <person name="Pan X."/>
        </authorList>
    </citation>
    <scope>NUCLEOTIDE SEQUENCE [LARGE SCALE GENOMIC DNA]</scope>
    <source>
        <strain evidence="3 4">4503</strain>
    </source>
</reference>
<dbReference type="Proteomes" id="UP000720508">
    <property type="component" value="Unassembled WGS sequence"/>
</dbReference>
<name>A0ABS6CWS3_9ACTN</name>
<dbReference type="PANTHER" id="PTHR11986:SF121">
    <property type="entry name" value="BLR3010 PROTEIN"/>
    <property type="match status" value="1"/>
</dbReference>
<keyword evidence="4" id="KW-1185">Reference proteome</keyword>
<keyword evidence="2" id="KW-0663">Pyridoxal phosphate</keyword>
<keyword evidence="3" id="KW-0808">Transferase</keyword>
<comment type="similarity">
    <text evidence="2">Belongs to the class-III pyridoxal-phosphate-dependent aminotransferase family.</text>
</comment>
<comment type="cofactor">
    <cofactor evidence="1">
        <name>pyridoxal 5'-phosphate</name>
        <dbReference type="ChEBI" id="CHEBI:597326"/>
    </cofactor>
</comment>
<evidence type="ECO:0000256" key="1">
    <source>
        <dbReference type="ARBA" id="ARBA00001933"/>
    </source>
</evidence>
<dbReference type="CDD" id="cd00610">
    <property type="entry name" value="OAT_like"/>
    <property type="match status" value="1"/>
</dbReference>
<evidence type="ECO:0000256" key="2">
    <source>
        <dbReference type="RuleBase" id="RU003560"/>
    </source>
</evidence>
<dbReference type="PANTHER" id="PTHR11986">
    <property type="entry name" value="AMINOTRANSFERASE CLASS III"/>
    <property type="match status" value="1"/>
</dbReference>
<dbReference type="InterPro" id="IPR049704">
    <property type="entry name" value="Aminotrans_3_PPA_site"/>
</dbReference>
<keyword evidence="3" id="KW-0032">Aminotransferase</keyword>
<dbReference type="PROSITE" id="PS00600">
    <property type="entry name" value="AA_TRANSFER_CLASS_3"/>
    <property type="match status" value="1"/>
</dbReference>
<evidence type="ECO:0000313" key="3">
    <source>
        <dbReference type="EMBL" id="MBU3871397.1"/>
    </source>
</evidence>
<sequence length="468" mass="51720">MTAAEQQPRSGFDLGKLLAERASERYDLHTRHLNHQLPRMLRTIGFDKVYERGEGAYFWDDEGQDYLDMLAGFGVMGLGRHHPVVRKALHDVLDADLADLTRFDCQPLPGLLAERLLAHAPHLDRVFFGNSGTEAVETALKFARYATRKPRILYCAHAFHGLTTGSLSVNGEDGFRKGFAPLLPDTAIEMGDLDALERELARGDVAAFVVEPIQGKGVHQTPPGFLRAAQELLHRHKALLIADEVQTGLGRTGDFFAYSHEDGVEPDLVCVAKALSGGYVPVGATLGKDWIFRKVYSSMDRVLVHSASFGANAQAMAAGLAVLAVMEDERIVANARRTGDLLRERLAALVDRYELLHDVRGRGLMIGIEFGRPSSLGLRGRWAMLQTARKGLFAQMVVVPLLRRHRILTQVSGDHLEVIKLIPPLIIGEREVDRFVEAFTAVMDDAHQGGGLMWEFGRTLVKQAVANR</sequence>
<accession>A0ABS6CWS3</accession>
<evidence type="ECO:0000313" key="4">
    <source>
        <dbReference type="Proteomes" id="UP000720508"/>
    </source>
</evidence>
<proteinExistence type="inferred from homology"/>
<dbReference type="EMBL" id="JAHLEM010001044">
    <property type="protein sequence ID" value="MBU3871397.1"/>
    <property type="molecule type" value="Genomic_DNA"/>
</dbReference>
<gene>
    <name evidence="3" type="ORF">KN815_47345</name>
</gene>
<protein>
    <submittedName>
        <fullName evidence="3">Aspartate aminotransferase family protein</fullName>
    </submittedName>
</protein>